<proteinExistence type="inferred from homology"/>
<protein>
    <recommendedName>
        <fullName evidence="2">Capsule synthesis protein CapA domain-containing protein</fullName>
    </recommendedName>
</protein>
<dbReference type="Pfam" id="PF09587">
    <property type="entry name" value="PGA_cap"/>
    <property type="match status" value="1"/>
</dbReference>
<gene>
    <name evidence="3" type="ORF">GV827_18060</name>
</gene>
<dbReference type="InterPro" id="IPR052169">
    <property type="entry name" value="CW_Biosynth-Accessory"/>
</dbReference>
<evidence type="ECO:0000313" key="3">
    <source>
        <dbReference type="EMBL" id="NEK24293.1"/>
    </source>
</evidence>
<keyword evidence="4" id="KW-1185">Reference proteome</keyword>
<reference evidence="3 4" key="1">
    <citation type="submission" date="2020-01" db="EMBL/GenBank/DDBJ databases">
        <title>Sulfitobacter sediminilitoris sp. nov., isolated from a tidal flat.</title>
        <authorList>
            <person name="Park S."/>
            <person name="Yoon J.-H."/>
        </authorList>
    </citation>
    <scope>NUCLEOTIDE SEQUENCE [LARGE SCALE GENOMIC DNA]</scope>
    <source>
        <strain evidence="3 4">JBTF-M27</strain>
    </source>
</reference>
<evidence type="ECO:0000256" key="1">
    <source>
        <dbReference type="ARBA" id="ARBA00005662"/>
    </source>
</evidence>
<dbReference type="SMART" id="SM00854">
    <property type="entry name" value="PGA_cap"/>
    <property type="match status" value="1"/>
</dbReference>
<comment type="caution">
    <text evidence="3">The sequence shown here is derived from an EMBL/GenBank/DDBJ whole genome shotgun (WGS) entry which is preliminary data.</text>
</comment>
<accession>A0A6P0CIH3</accession>
<evidence type="ECO:0000259" key="2">
    <source>
        <dbReference type="SMART" id="SM00854"/>
    </source>
</evidence>
<dbReference type="SUPFAM" id="SSF56059">
    <property type="entry name" value="Glutathione synthetase ATP-binding domain-like"/>
    <property type="match status" value="1"/>
</dbReference>
<feature type="domain" description="Capsule synthesis protein CapA" evidence="2">
    <location>
        <begin position="140"/>
        <end position="400"/>
    </location>
</feature>
<name>A0A6P0CIH3_9RHOB</name>
<dbReference type="Proteomes" id="UP000468591">
    <property type="component" value="Unassembled WGS sequence"/>
</dbReference>
<sequence length="496" mass="55663">MLDADERLIIDTKAGLSTGGDAYEITDLVRSDLKRIAEKVATIAPGLDVTGVDILANDHFNARSELNYIIVEANTRPNLSGHIFPDYGRPNYVHRKVAEYCYKKMGHEIPKPQKKIRLSEVSKMVTDTSSRDFHKMTEVSLVFGGDTSLGYSYIQKNGDAKLKKRLIEAPLDFFDALMPLISENDHFVLNLETVLAQSAKDIWGGKKNFLGLDDPCQTVSALKTIGVDSVSVANNHTLDYGVAPFLETLNELQNSGINTFGGGRNRQESLSPLILPTNYGNIYIFGGFEFRRNYQENFKFYSELNRPGVQRFSLTSESRLSEEIRTVRKNDHDSFIVVFPHWGGAKNYAWANRNMLIANTSFMKAGADIVLGHGAHMLQQCWVEDGNTTVFSLGNFVFNSPGRYQKVGAPPYSAVARLNLKRIGEKWAAGLRLYPVVSDNKVTNYQPRPVSEIEMVDVFNALTENGQRIFQQSYSLGQDKRGFFLERRGPVSRKCI</sequence>
<dbReference type="SUPFAM" id="SSF56300">
    <property type="entry name" value="Metallo-dependent phosphatases"/>
    <property type="match status" value="1"/>
</dbReference>
<dbReference type="Gene3D" id="3.60.21.10">
    <property type="match status" value="1"/>
</dbReference>
<dbReference type="Gene3D" id="3.30.470.20">
    <property type="entry name" value="ATP-grasp fold, B domain"/>
    <property type="match status" value="1"/>
</dbReference>
<dbReference type="InterPro" id="IPR029052">
    <property type="entry name" value="Metallo-depent_PP-like"/>
</dbReference>
<evidence type="ECO:0000313" key="4">
    <source>
        <dbReference type="Proteomes" id="UP000468591"/>
    </source>
</evidence>
<dbReference type="AlphaFoldDB" id="A0A6P0CIH3"/>
<dbReference type="PANTHER" id="PTHR33393:SF13">
    <property type="entry name" value="PGA BIOSYNTHESIS PROTEIN CAPA"/>
    <property type="match status" value="1"/>
</dbReference>
<organism evidence="3 4">
    <name type="scientific">Sulfitobacter sediminilitoris</name>
    <dbReference type="NCBI Taxonomy" id="2698830"/>
    <lineage>
        <taxon>Bacteria</taxon>
        <taxon>Pseudomonadati</taxon>
        <taxon>Pseudomonadota</taxon>
        <taxon>Alphaproteobacteria</taxon>
        <taxon>Rhodobacterales</taxon>
        <taxon>Roseobacteraceae</taxon>
        <taxon>Sulfitobacter</taxon>
    </lineage>
</organism>
<comment type="similarity">
    <text evidence="1">Belongs to the CapA family.</text>
</comment>
<dbReference type="RefSeq" id="WP_164355221.1">
    <property type="nucleotide sequence ID" value="NZ_JAABNT010000014.1"/>
</dbReference>
<dbReference type="PANTHER" id="PTHR33393">
    <property type="entry name" value="POLYGLUTAMINE SYNTHESIS ACCESSORY PROTEIN RV0574C-RELATED"/>
    <property type="match status" value="1"/>
</dbReference>
<dbReference type="EMBL" id="JAABNT010000014">
    <property type="protein sequence ID" value="NEK24293.1"/>
    <property type="molecule type" value="Genomic_DNA"/>
</dbReference>
<dbReference type="InterPro" id="IPR019079">
    <property type="entry name" value="Capsule_synth_CapA"/>
</dbReference>